<dbReference type="GO" id="GO:0003723">
    <property type="term" value="F:RNA binding"/>
    <property type="evidence" value="ECO:0000318"/>
    <property type="project" value="GO_Central"/>
</dbReference>
<dbReference type="InParanoid" id="A0A1B6Q7D5"/>
<organism evidence="4 5">
    <name type="scientific">Sorghum bicolor</name>
    <name type="common">Sorghum</name>
    <name type="synonym">Sorghum vulgare</name>
    <dbReference type="NCBI Taxonomy" id="4558"/>
    <lineage>
        <taxon>Eukaryota</taxon>
        <taxon>Viridiplantae</taxon>
        <taxon>Streptophyta</taxon>
        <taxon>Embryophyta</taxon>
        <taxon>Tracheophyta</taxon>
        <taxon>Spermatophyta</taxon>
        <taxon>Magnoliopsida</taxon>
        <taxon>Liliopsida</taxon>
        <taxon>Poales</taxon>
        <taxon>Poaceae</taxon>
        <taxon>PACMAD clade</taxon>
        <taxon>Panicoideae</taxon>
        <taxon>Andropogonodae</taxon>
        <taxon>Andropogoneae</taxon>
        <taxon>Sorghinae</taxon>
        <taxon>Sorghum</taxon>
    </lineage>
</organism>
<dbReference type="NCBIfam" id="TIGR00756">
    <property type="entry name" value="PPR"/>
    <property type="match status" value="5"/>
</dbReference>
<keyword evidence="2" id="KW-0809">Transit peptide</keyword>
<dbReference type="PANTHER" id="PTHR47926">
    <property type="entry name" value="PENTATRICOPEPTIDE REPEAT-CONTAINING PROTEIN"/>
    <property type="match status" value="1"/>
</dbReference>
<dbReference type="FunCoup" id="A0A1B6Q7D5">
    <property type="interactions" value="272"/>
</dbReference>
<dbReference type="PROSITE" id="PS51375">
    <property type="entry name" value="PPR"/>
    <property type="match status" value="4"/>
</dbReference>
<feature type="repeat" description="PPR" evidence="3">
    <location>
        <begin position="387"/>
        <end position="421"/>
    </location>
</feature>
<dbReference type="Gramene" id="KXG33811">
    <property type="protein sequence ID" value="KXG33811"/>
    <property type="gene ID" value="SORBI_3003G377200"/>
</dbReference>
<feature type="repeat" description="PPR" evidence="3">
    <location>
        <begin position="224"/>
        <end position="258"/>
    </location>
</feature>
<keyword evidence="1" id="KW-0677">Repeat</keyword>
<proteinExistence type="predicted"/>
<feature type="repeat" description="PPR" evidence="3">
    <location>
        <begin position="286"/>
        <end position="320"/>
    </location>
</feature>
<evidence type="ECO:0000313" key="4">
    <source>
        <dbReference type="EMBL" id="KXG33811.2"/>
    </source>
</evidence>
<reference evidence="4 5" key="1">
    <citation type="journal article" date="2009" name="Nature">
        <title>The Sorghum bicolor genome and the diversification of grasses.</title>
        <authorList>
            <person name="Paterson A.H."/>
            <person name="Bowers J.E."/>
            <person name="Bruggmann R."/>
            <person name="Dubchak I."/>
            <person name="Grimwood J."/>
            <person name="Gundlach H."/>
            <person name="Haberer G."/>
            <person name="Hellsten U."/>
            <person name="Mitros T."/>
            <person name="Poliakov A."/>
            <person name="Schmutz J."/>
            <person name="Spannagl M."/>
            <person name="Tang H."/>
            <person name="Wang X."/>
            <person name="Wicker T."/>
            <person name="Bharti A.K."/>
            <person name="Chapman J."/>
            <person name="Feltus F.A."/>
            <person name="Gowik U."/>
            <person name="Grigoriev I.V."/>
            <person name="Lyons E."/>
            <person name="Maher C.A."/>
            <person name="Martis M."/>
            <person name="Narechania A."/>
            <person name="Otillar R.P."/>
            <person name="Penning B.W."/>
            <person name="Salamov A.A."/>
            <person name="Wang Y."/>
            <person name="Zhang L."/>
            <person name="Carpita N.C."/>
            <person name="Freeling M."/>
            <person name="Gingle A.R."/>
            <person name="Hash C.T."/>
            <person name="Keller B."/>
            <person name="Klein P."/>
            <person name="Kresovich S."/>
            <person name="McCann M.C."/>
            <person name="Ming R."/>
            <person name="Peterson D.G."/>
            <person name="Mehboob-ur-Rahman"/>
            <person name="Ware D."/>
            <person name="Westhoff P."/>
            <person name="Mayer K.F."/>
            <person name="Messing J."/>
            <person name="Rokhsar D.S."/>
        </authorList>
    </citation>
    <scope>NUCLEOTIDE SEQUENCE [LARGE SCALE GENOMIC DNA]</scope>
    <source>
        <strain evidence="5">cv. BTx623</strain>
    </source>
</reference>
<dbReference type="Pfam" id="PF20431">
    <property type="entry name" value="E_motif"/>
    <property type="match status" value="1"/>
</dbReference>
<keyword evidence="5" id="KW-1185">Reference proteome</keyword>
<evidence type="ECO:0008006" key="6">
    <source>
        <dbReference type="Google" id="ProtNLM"/>
    </source>
</evidence>
<dbReference type="PANTHER" id="PTHR47926:SF484">
    <property type="entry name" value="PENTATRICOPEPTIDE REPEAT-CONTAINING PROTEIN"/>
    <property type="match status" value="1"/>
</dbReference>
<evidence type="ECO:0000256" key="2">
    <source>
        <dbReference type="ARBA" id="ARBA00022946"/>
    </source>
</evidence>
<dbReference type="Pfam" id="PF13041">
    <property type="entry name" value="PPR_2"/>
    <property type="match status" value="2"/>
</dbReference>
<dbReference type="InterPro" id="IPR046960">
    <property type="entry name" value="PPR_At4g14850-like_plant"/>
</dbReference>
<dbReference type="GO" id="GO:0009451">
    <property type="term" value="P:RNA modification"/>
    <property type="evidence" value="ECO:0000318"/>
    <property type="project" value="GO_Central"/>
</dbReference>
<dbReference type="SUPFAM" id="SSF48452">
    <property type="entry name" value="TPR-like"/>
    <property type="match status" value="2"/>
</dbReference>
<dbReference type="FunFam" id="1.25.40.10:FF:000345">
    <property type="entry name" value="Pentatricopeptide repeat-containing protein"/>
    <property type="match status" value="1"/>
</dbReference>
<feature type="repeat" description="PPR" evidence="3">
    <location>
        <begin position="160"/>
        <end position="194"/>
    </location>
</feature>
<protein>
    <recommendedName>
        <fullName evidence="6">Pentacotripeptide-repeat region of PRORP domain-containing protein</fullName>
    </recommendedName>
</protein>
<reference evidence="5" key="2">
    <citation type="journal article" date="2018" name="Plant J.">
        <title>The Sorghum bicolor reference genome: improved assembly, gene annotations, a transcriptome atlas, and signatures of genome organization.</title>
        <authorList>
            <person name="McCormick R.F."/>
            <person name="Truong S.K."/>
            <person name="Sreedasyam A."/>
            <person name="Jenkins J."/>
            <person name="Shu S."/>
            <person name="Sims D."/>
            <person name="Kennedy M."/>
            <person name="Amirebrahimi M."/>
            <person name="Weers B.D."/>
            <person name="McKinley B."/>
            <person name="Mattison A."/>
            <person name="Morishige D.T."/>
            <person name="Grimwood J."/>
            <person name="Schmutz J."/>
            <person name="Mullet J.E."/>
        </authorList>
    </citation>
    <scope>NUCLEOTIDE SEQUENCE [LARGE SCALE GENOMIC DNA]</scope>
    <source>
        <strain evidence="5">cv. BTx623</strain>
    </source>
</reference>
<name>A0A1B6Q7D5_SORBI</name>
<sequence length="583" mass="64627">MVGQSPTANSRCHLGARARSSHPYYYAVRTKTPRTGSARMASRARQLHAIYMTTSSHDPDKWAHLVREYASQSLLREAALVYARNVPRRTHHQPLLPILLKAAATASPAEPGLGKSLHAEALKSAFARDLLVGTTIVSMYCKCGALADARRAFDEMPDRNVISYNALLAGYAAAGDMDGALALFGGMRSWTYVTWATLIRGFAKKGDMAEARRWFETTPPGMRTVVTWTVLVHGYVSAGDMEAAREVFDRMPARNAFVWSSMVTGYFKAGNAEEAQAVFHRIPTRNLVNWNALIAGYAQIGCSEKALEAFDSMLQERVKPDEFTMASLLSACAQLGSLEQGKKVHDFINREHIRKNHFVLNGLIDMYAKCGDLVYARYIFDGMRWKNTECWNTMISALASHGRSDEALHLFFQMEHSGQTPNTITVLAVLGACTHGGFVDEGLRIFNKLDAYGVEAGVEHYGCLVDLLGRAGKLKEAYEIVKNMPEEPNEVIWGSLLGACRVHGDAEMSRLVTDEIHRLHSVHASSNDAEYIMLSNIMAASKRWEQAEQIRRKMARHGVEKTPACSSLELGIPEYQVCAGSRQ</sequence>
<dbReference type="FunFam" id="1.25.40.10:FF:000348">
    <property type="entry name" value="Pentatricopeptide repeat-containing protein chloroplastic"/>
    <property type="match status" value="1"/>
</dbReference>
<gene>
    <name evidence="4" type="ORF">SORBI_3003G377200</name>
</gene>
<dbReference type="Proteomes" id="UP000000768">
    <property type="component" value="Chromosome 3"/>
</dbReference>
<dbReference type="InterPro" id="IPR046848">
    <property type="entry name" value="E_motif"/>
</dbReference>
<dbReference type="InterPro" id="IPR002885">
    <property type="entry name" value="PPR_rpt"/>
</dbReference>
<evidence type="ECO:0000313" key="5">
    <source>
        <dbReference type="Proteomes" id="UP000000768"/>
    </source>
</evidence>
<dbReference type="EMBL" id="CM000762">
    <property type="protein sequence ID" value="KXG33811.2"/>
    <property type="molecule type" value="Genomic_DNA"/>
</dbReference>
<dbReference type="Gene3D" id="1.25.40.10">
    <property type="entry name" value="Tetratricopeptide repeat domain"/>
    <property type="match status" value="4"/>
</dbReference>
<evidence type="ECO:0000256" key="3">
    <source>
        <dbReference type="PROSITE-ProRule" id="PRU00708"/>
    </source>
</evidence>
<dbReference type="Pfam" id="PF01535">
    <property type="entry name" value="PPR"/>
    <property type="match status" value="6"/>
</dbReference>
<accession>A0A1B6Q7D5</accession>
<evidence type="ECO:0000256" key="1">
    <source>
        <dbReference type="ARBA" id="ARBA00022737"/>
    </source>
</evidence>
<dbReference type="OMA" id="SQMIGGF"/>
<dbReference type="eggNOG" id="KOG4197">
    <property type="taxonomic scope" value="Eukaryota"/>
</dbReference>
<dbReference type="AlphaFoldDB" id="A0A1B6Q7D5"/>
<dbReference type="InterPro" id="IPR011990">
    <property type="entry name" value="TPR-like_helical_dom_sf"/>
</dbReference>